<evidence type="ECO:0000313" key="1">
    <source>
        <dbReference type="EMBL" id="KAG5384548.1"/>
    </source>
</evidence>
<organism evidence="1 2">
    <name type="scientific">Brassica rapa subsp. trilocularis</name>
    <dbReference type="NCBI Taxonomy" id="1813537"/>
    <lineage>
        <taxon>Eukaryota</taxon>
        <taxon>Viridiplantae</taxon>
        <taxon>Streptophyta</taxon>
        <taxon>Embryophyta</taxon>
        <taxon>Tracheophyta</taxon>
        <taxon>Spermatophyta</taxon>
        <taxon>Magnoliopsida</taxon>
        <taxon>eudicotyledons</taxon>
        <taxon>Gunneridae</taxon>
        <taxon>Pentapetalae</taxon>
        <taxon>rosids</taxon>
        <taxon>malvids</taxon>
        <taxon>Brassicales</taxon>
        <taxon>Brassicaceae</taxon>
        <taxon>Brassiceae</taxon>
        <taxon>Brassica</taxon>
    </lineage>
</organism>
<name>A0ABQ7LDE2_BRACM</name>
<reference evidence="1 2" key="1">
    <citation type="submission" date="2021-03" db="EMBL/GenBank/DDBJ databases">
        <authorList>
            <person name="King G.J."/>
            <person name="Bancroft I."/>
            <person name="Baten A."/>
            <person name="Bloomfield J."/>
            <person name="Borpatragohain P."/>
            <person name="He Z."/>
            <person name="Irish N."/>
            <person name="Irwin J."/>
            <person name="Liu K."/>
            <person name="Mauleon R.P."/>
            <person name="Moore J."/>
            <person name="Morris R."/>
            <person name="Ostergaard L."/>
            <person name="Wang B."/>
            <person name="Wells R."/>
        </authorList>
    </citation>
    <scope>NUCLEOTIDE SEQUENCE [LARGE SCALE GENOMIC DNA]</scope>
    <source>
        <strain evidence="1">R-o-18</strain>
        <tissue evidence="1">Leaf</tissue>
    </source>
</reference>
<accession>A0ABQ7LDE2</accession>
<gene>
    <name evidence="1" type="primary">A09g510040.1_BraROA</name>
    <name evidence="1" type="ORF">IGI04_036018</name>
</gene>
<proteinExistence type="predicted"/>
<sequence length="215" mass="24293">MEKLREFGCEWYGRPYKAVHGRTVHSRLVCTRSKIQVLSQAKMEHGMNMRMKVAVTFKGSNYLVWSRMVKTAVGSKGLWGQITTGEAPKLITQGGDQEEVSNEAAVEKWQQEDMLVMTVLHASLDPAILDAYSYCELRKLPWITLVRRNTPKRDQDKGGAVWIRSGHSWKGKATLQPVQACEASQQPASLDFTCFQSHFEIPFSQVAQRGECVCL</sequence>
<evidence type="ECO:0008006" key="3">
    <source>
        <dbReference type="Google" id="ProtNLM"/>
    </source>
</evidence>
<keyword evidence="2" id="KW-1185">Reference proteome</keyword>
<comment type="caution">
    <text evidence="1">The sequence shown here is derived from an EMBL/GenBank/DDBJ whole genome shotgun (WGS) entry which is preliminary data.</text>
</comment>
<dbReference type="Proteomes" id="UP000823674">
    <property type="component" value="Chromosome A09"/>
</dbReference>
<protein>
    <recommendedName>
        <fullName evidence="3">Retrotransposon Copia-like N-terminal domain-containing protein</fullName>
    </recommendedName>
</protein>
<dbReference type="EMBL" id="JADBGQ010000008">
    <property type="protein sequence ID" value="KAG5384548.1"/>
    <property type="molecule type" value="Genomic_DNA"/>
</dbReference>
<evidence type="ECO:0000313" key="2">
    <source>
        <dbReference type="Proteomes" id="UP000823674"/>
    </source>
</evidence>